<evidence type="ECO:0000256" key="1">
    <source>
        <dbReference type="ARBA" id="ARBA00006601"/>
    </source>
</evidence>
<dbReference type="PIRSF" id="PIRSF500136">
    <property type="entry name" value="UDP_ManNAc_DH"/>
    <property type="match status" value="1"/>
</dbReference>
<evidence type="ECO:0000256" key="4">
    <source>
        <dbReference type="PIRNR" id="PIRNR000124"/>
    </source>
</evidence>
<evidence type="ECO:0000256" key="2">
    <source>
        <dbReference type="ARBA" id="ARBA00023002"/>
    </source>
</evidence>
<feature type="transmembrane region" description="Helical" evidence="5">
    <location>
        <begin position="21"/>
        <end position="38"/>
    </location>
</feature>
<keyword evidence="3" id="KW-0520">NAD</keyword>
<protein>
    <submittedName>
        <fullName evidence="7">UDP-N-acetyl-D-galactosamine dehydrogenase</fullName>
    </submittedName>
</protein>
<dbReference type="InterPro" id="IPR028359">
    <property type="entry name" value="UDP_ManNAc/GlcNAc_DH"/>
</dbReference>
<proteinExistence type="inferred from homology"/>
<evidence type="ECO:0000256" key="5">
    <source>
        <dbReference type="SAM" id="Phobius"/>
    </source>
</evidence>
<dbReference type="PIRSF" id="PIRSF000124">
    <property type="entry name" value="UDPglc_GDPman_dh"/>
    <property type="match status" value="1"/>
</dbReference>
<dbReference type="GO" id="GO:0000271">
    <property type="term" value="P:polysaccharide biosynthetic process"/>
    <property type="evidence" value="ECO:0007669"/>
    <property type="project" value="InterPro"/>
</dbReference>
<dbReference type="PANTHER" id="PTHR43491">
    <property type="entry name" value="UDP-N-ACETYL-D-MANNOSAMINE DEHYDROGENASE"/>
    <property type="match status" value="1"/>
</dbReference>
<feature type="domain" description="UDP-glucose/GDP-mannose dehydrogenase C-terminal" evidence="6">
    <location>
        <begin position="330"/>
        <end position="431"/>
    </location>
</feature>
<comment type="similarity">
    <text evidence="1 4">Belongs to the UDP-glucose/GDP-mannose dehydrogenase family.</text>
</comment>
<dbReference type="SMART" id="SM00984">
    <property type="entry name" value="UDPG_MGDP_dh_C"/>
    <property type="match status" value="1"/>
</dbReference>
<dbReference type="Pfam" id="PF03721">
    <property type="entry name" value="UDPG_MGDP_dh_N"/>
    <property type="match status" value="1"/>
</dbReference>
<dbReference type="Pfam" id="PF03720">
    <property type="entry name" value="UDPG_MGDP_dh_C"/>
    <property type="match status" value="1"/>
</dbReference>
<dbReference type="InterPro" id="IPR008927">
    <property type="entry name" value="6-PGluconate_DH-like_C_sf"/>
</dbReference>
<organism evidence="7 8">
    <name type="scientific">Jeotgalibacillus campisalis</name>
    <dbReference type="NCBI Taxonomy" id="220754"/>
    <lineage>
        <taxon>Bacteria</taxon>
        <taxon>Bacillati</taxon>
        <taxon>Bacillota</taxon>
        <taxon>Bacilli</taxon>
        <taxon>Bacillales</taxon>
        <taxon>Caryophanaceae</taxon>
        <taxon>Jeotgalibacillus</taxon>
    </lineage>
</organism>
<name>A0A0C2VSU4_9BACL</name>
<dbReference type="PATRIC" id="fig|220754.4.peg.2386"/>
<dbReference type="Gene3D" id="3.40.50.720">
    <property type="entry name" value="NAD(P)-binding Rossmann-like Domain"/>
    <property type="match status" value="2"/>
</dbReference>
<dbReference type="InterPro" id="IPR017476">
    <property type="entry name" value="UDP-Glc/GDP-Man"/>
</dbReference>
<dbReference type="InterPro" id="IPR036220">
    <property type="entry name" value="UDP-Glc/GDP-Man_DH_C_sf"/>
</dbReference>
<dbReference type="SUPFAM" id="SSF48179">
    <property type="entry name" value="6-phosphogluconate dehydrogenase C-terminal domain-like"/>
    <property type="match status" value="1"/>
</dbReference>
<dbReference type="SUPFAM" id="SSF52413">
    <property type="entry name" value="UDP-glucose/GDP-mannose dehydrogenase C-terminal domain"/>
    <property type="match status" value="1"/>
</dbReference>
<accession>A0A0C2VSU4</accession>
<dbReference type="SUPFAM" id="SSF51735">
    <property type="entry name" value="NAD(P)-binding Rossmann-fold domains"/>
    <property type="match status" value="1"/>
</dbReference>
<dbReference type="GO" id="GO:0051287">
    <property type="term" value="F:NAD binding"/>
    <property type="evidence" value="ECO:0007669"/>
    <property type="project" value="InterPro"/>
</dbReference>
<sequence>MPHSTNRKNQESKKASHEKRRVAVVGLGYVGLPVAVGFSRKYEVIGYDVNVSRINALKQGHDATGELSSAELKSAAIHFTADAEKLGTCHLIIVAVPTPITSTNEPDLTHLKEVSRTLGKIMADGVIIVYESTVYPGATEEVCIPLLEEVSGRTAGKDFFVGYSPERINPGDQEHTFTSINKVVAAQDEKTLETIHAYYQSVIDADVYKASSLKVAEAAKIIENTQRDINIALMNEIAMIFRELEIDTFEALEAASTKWNFLPFYPGLVGGHCIGVDPYYLIYKAKAAGYQPHFLCAAREVNDYMPEYIVKSLLEQVVMQKMNTKDLTVTLLGITFKQNIPDIRNSKALEIAELLQNLGIRVQVCDPHVSVGQFKDGFEIDLRKLEELDKANAVILAVPHELFTELPETYFTDLLKDQKGIIMDIKGALTQPKVGKDVKLWKL</sequence>
<comment type="caution">
    <text evidence="7">The sequence shown here is derived from an EMBL/GenBank/DDBJ whole genome shotgun (WGS) entry which is preliminary data.</text>
</comment>
<reference evidence="7 8" key="1">
    <citation type="submission" date="2015-01" db="EMBL/GenBank/DDBJ databases">
        <title>Jeotgalibacillus campisalis genome sequencing.</title>
        <authorList>
            <person name="Goh K.M."/>
            <person name="Chan K.-G."/>
            <person name="Yaakop A.S."/>
            <person name="Ee R."/>
            <person name="Gan H.M."/>
            <person name="Chan C.S."/>
        </authorList>
    </citation>
    <scope>NUCLEOTIDE SEQUENCE [LARGE SCALE GENOMIC DNA]</scope>
    <source>
        <strain evidence="7 8">SF-57</strain>
    </source>
</reference>
<dbReference type="Pfam" id="PF00984">
    <property type="entry name" value="UDPG_MGDP_dh"/>
    <property type="match status" value="1"/>
</dbReference>
<keyword evidence="5" id="KW-1133">Transmembrane helix</keyword>
<dbReference type="AlphaFoldDB" id="A0A0C2VSU4"/>
<dbReference type="InterPro" id="IPR014027">
    <property type="entry name" value="UDP-Glc/GDP-Man_DH_C"/>
</dbReference>
<dbReference type="NCBIfam" id="TIGR03026">
    <property type="entry name" value="NDP-sugDHase"/>
    <property type="match status" value="1"/>
</dbReference>
<evidence type="ECO:0000259" key="6">
    <source>
        <dbReference type="SMART" id="SM00984"/>
    </source>
</evidence>
<keyword evidence="2" id="KW-0560">Oxidoreductase</keyword>
<keyword evidence="5" id="KW-0472">Membrane</keyword>
<dbReference type="EMBL" id="JXRR01000015">
    <property type="protein sequence ID" value="KIL47048.1"/>
    <property type="molecule type" value="Genomic_DNA"/>
</dbReference>
<evidence type="ECO:0000256" key="3">
    <source>
        <dbReference type="ARBA" id="ARBA00023027"/>
    </source>
</evidence>
<dbReference type="RefSeq" id="WP_052477022.1">
    <property type="nucleotide sequence ID" value="NZ_JXRR01000015.1"/>
</dbReference>
<dbReference type="InterPro" id="IPR036291">
    <property type="entry name" value="NAD(P)-bd_dom_sf"/>
</dbReference>
<dbReference type="OrthoDB" id="9803238at2"/>
<evidence type="ECO:0000313" key="7">
    <source>
        <dbReference type="EMBL" id="KIL47048.1"/>
    </source>
</evidence>
<evidence type="ECO:0000313" key="8">
    <source>
        <dbReference type="Proteomes" id="UP000031972"/>
    </source>
</evidence>
<keyword evidence="5" id="KW-0812">Transmembrane</keyword>
<dbReference type="GO" id="GO:0016628">
    <property type="term" value="F:oxidoreductase activity, acting on the CH-CH group of donors, NAD or NADP as acceptor"/>
    <property type="evidence" value="ECO:0007669"/>
    <property type="project" value="InterPro"/>
</dbReference>
<dbReference type="Proteomes" id="UP000031972">
    <property type="component" value="Unassembled WGS sequence"/>
</dbReference>
<dbReference type="InterPro" id="IPR014026">
    <property type="entry name" value="UDP-Glc/GDP-Man_DH_dimer"/>
</dbReference>
<gene>
    <name evidence="7" type="ORF">KR50_23700</name>
</gene>
<dbReference type="InterPro" id="IPR001732">
    <property type="entry name" value="UDP-Glc/GDP-Man_DH_N"/>
</dbReference>
<dbReference type="GO" id="GO:0016616">
    <property type="term" value="F:oxidoreductase activity, acting on the CH-OH group of donors, NAD or NADP as acceptor"/>
    <property type="evidence" value="ECO:0007669"/>
    <property type="project" value="InterPro"/>
</dbReference>
<dbReference type="PANTHER" id="PTHR43491:SF2">
    <property type="entry name" value="UDP-N-ACETYL-D-MANNOSAMINE DEHYDROGENASE"/>
    <property type="match status" value="1"/>
</dbReference>
<keyword evidence="8" id="KW-1185">Reference proteome</keyword>